<feature type="compositionally biased region" description="Polar residues" evidence="6">
    <location>
        <begin position="574"/>
        <end position="583"/>
    </location>
</feature>
<dbReference type="EMBL" id="BDDD01000833">
    <property type="protein sequence ID" value="GAV70696.1"/>
    <property type="molecule type" value="Genomic_DNA"/>
</dbReference>
<proteinExistence type="predicted"/>
<dbReference type="PANTHER" id="PTHR31422:SF44">
    <property type="entry name" value="GTD-BINDING DOMAIN-CONTAINING PROTEIN"/>
    <property type="match status" value="1"/>
</dbReference>
<feature type="region of interest" description="Disordered" evidence="6">
    <location>
        <begin position="555"/>
        <end position="583"/>
    </location>
</feature>
<evidence type="ECO:0000256" key="4">
    <source>
        <dbReference type="ARBA" id="ARBA00023136"/>
    </source>
</evidence>
<feature type="coiled-coil region" evidence="5">
    <location>
        <begin position="203"/>
        <end position="301"/>
    </location>
</feature>
<dbReference type="OrthoDB" id="1933744at2759"/>
<evidence type="ECO:0000256" key="6">
    <source>
        <dbReference type="SAM" id="MobiDB-lite"/>
    </source>
</evidence>
<dbReference type="STRING" id="3775.A0A1Q3BRS4"/>
<keyword evidence="3" id="KW-1133">Transmembrane helix</keyword>
<accession>A0A1Q3BRS4</accession>
<keyword evidence="4" id="KW-0472">Membrane</keyword>
<dbReference type="InterPro" id="IPR007656">
    <property type="entry name" value="GTD-bd"/>
</dbReference>
<dbReference type="Proteomes" id="UP000187406">
    <property type="component" value="Unassembled WGS sequence"/>
</dbReference>
<evidence type="ECO:0000256" key="2">
    <source>
        <dbReference type="ARBA" id="ARBA00022692"/>
    </source>
</evidence>
<comment type="caution">
    <text evidence="8">The sequence shown here is derived from an EMBL/GenBank/DDBJ whole genome shotgun (WGS) entry which is preliminary data.</text>
</comment>
<dbReference type="Pfam" id="PF04576">
    <property type="entry name" value="Zein-binding"/>
    <property type="match status" value="1"/>
</dbReference>
<organism evidence="8 9">
    <name type="scientific">Cephalotus follicularis</name>
    <name type="common">Albany pitcher plant</name>
    <dbReference type="NCBI Taxonomy" id="3775"/>
    <lineage>
        <taxon>Eukaryota</taxon>
        <taxon>Viridiplantae</taxon>
        <taxon>Streptophyta</taxon>
        <taxon>Embryophyta</taxon>
        <taxon>Tracheophyta</taxon>
        <taxon>Spermatophyta</taxon>
        <taxon>Magnoliopsida</taxon>
        <taxon>eudicotyledons</taxon>
        <taxon>Gunneridae</taxon>
        <taxon>Pentapetalae</taxon>
        <taxon>rosids</taxon>
        <taxon>fabids</taxon>
        <taxon>Oxalidales</taxon>
        <taxon>Cephalotaceae</taxon>
        <taxon>Cephalotus</taxon>
    </lineage>
</organism>
<protein>
    <submittedName>
        <fullName evidence="8">Zein-binding domain-containing protein</fullName>
    </submittedName>
</protein>
<keyword evidence="2" id="KW-0812">Transmembrane</keyword>
<dbReference type="AlphaFoldDB" id="A0A1Q3BRS4"/>
<feature type="domain" description="GTD-binding" evidence="7">
    <location>
        <begin position="201"/>
        <end position="299"/>
    </location>
</feature>
<evidence type="ECO:0000313" key="9">
    <source>
        <dbReference type="Proteomes" id="UP000187406"/>
    </source>
</evidence>
<keyword evidence="5" id="KW-0175">Coiled coil</keyword>
<dbReference type="GO" id="GO:0080115">
    <property type="term" value="F:myosin XI tail binding"/>
    <property type="evidence" value="ECO:0007669"/>
    <property type="project" value="UniProtKB-ARBA"/>
</dbReference>
<gene>
    <name evidence="8" type="ORF">CFOL_v3_14194</name>
</gene>
<dbReference type="PROSITE" id="PS51775">
    <property type="entry name" value="GTD_BINDING"/>
    <property type="match status" value="1"/>
</dbReference>
<evidence type="ECO:0000259" key="7">
    <source>
        <dbReference type="PROSITE" id="PS51775"/>
    </source>
</evidence>
<evidence type="ECO:0000256" key="1">
    <source>
        <dbReference type="ARBA" id="ARBA00004370"/>
    </source>
</evidence>
<evidence type="ECO:0000313" key="8">
    <source>
        <dbReference type="EMBL" id="GAV70696.1"/>
    </source>
</evidence>
<dbReference type="InParanoid" id="A0A1Q3BRS4"/>
<keyword evidence="9" id="KW-1185">Reference proteome</keyword>
<evidence type="ECO:0000256" key="5">
    <source>
        <dbReference type="SAM" id="Coils"/>
    </source>
</evidence>
<reference evidence="9" key="1">
    <citation type="submission" date="2016-04" db="EMBL/GenBank/DDBJ databases">
        <title>Cephalotus genome sequencing.</title>
        <authorList>
            <person name="Fukushima K."/>
            <person name="Hasebe M."/>
            <person name="Fang X."/>
        </authorList>
    </citation>
    <scope>NUCLEOTIDE SEQUENCE [LARGE SCALE GENOMIC DNA]</scope>
    <source>
        <strain evidence="9">cv. St1</strain>
    </source>
</reference>
<feature type="compositionally biased region" description="Polar residues" evidence="6">
    <location>
        <begin position="555"/>
        <end position="565"/>
    </location>
</feature>
<feature type="region of interest" description="Disordered" evidence="6">
    <location>
        <begin position="140"/>
        <end position="176"/>
    </location>
</feature>
<name>A0A1Q3BRS4_CEPFO</name>
<sequence>MLIDWPISIIYSVQNLAKNSFPFNLVWIYGQASEFELKSDNGVVEMKTEASSSLFLDSRLQSLVDEESGHDTKGKKIINQKQRTGIRRRRRAVLGYEKSPSVSMADSKRSAFASVSSSPHNGYEVRGEISESLDTLSRIEDGLPENRSTTNGLDPSEKTWHGIKSGASFGESENMGEDSASVEKIIWSSQDEPGILGNGVHKIRTLEKALEEEKTARAALYLELEKERASSATAADEAMAMILRLQEEKASIEMEARQYQRMIEEKFVYDEEEMRILKDMLVSREKEIHFLEKEIESYRQMELLRNEQSEVDFSNAIDNSPRLAQPSRFNPHEHDLPEKTIILAGKEKAEKDDDIVVQGLISEAVQTCSGFDKNCSCGGEEQEKDEEEYEDEKLRNLHSSITDTEPTVYDVYVVDDKTELRKEERRKEGGPSNVAASGFAVWRDEVFSDCQSTGKVETEPYIHTKSLGMSSWLPMLGNSQLKPLLTDVGRNASSAVINCEKLKIDTEVEWLRQRLRIVQEQKEKLTFSAEHGGWVKTQLKLMEDMVNQLQQIQQMREQPPSSSKVSLKKRRCQSVPSDANGSI</sequence>
<evidence type="ECO:0000256" key="3">
    <source>
        <dbReference type="ARBA" id="ARBA00022989"/>
    </source>
</evidence>
<dbReference type="PANTHER" id="PTHR31422">
    <property type="entry name" value="BNAANNG28530D PROTEIN"/>
    <property type="match status" value="1"/>
</dbReference>
<dbReference type="GO" id="GO:0016020">
    <property type="term" value="C:membrane"/>
    <property type="evidence" value="ECO:0007669"/>
    <property type="project" value="UniProtKB-SubCell"/>
</dbReference>
<comment type="subcellular location">
    <subcellularLocation>
        <location evidence="1">Membrane</location>
    </subcellularLocation>
</comment>